<organism evidence="3 4">
    <name type="scientific">Plasmodiophora brassicae</name>
    <name type="common">Clubroot disease agent</name>
    <dbReference type="NCBI Taxonomy" id="37360"/>
    <lineage>
        <taxon>Eukaryota</taxon>
        <taxon>Sar</taxon>
        <taxon>Rhizaria</taxon>
        <taxon>Endomyxa</taxon>
        <taxon>Phytomyxea</taxon>
        <taxon>Plasmodiophorida</taxon>
        <taxon>Plasmodiophoridae</taxon>
        <taxon>Plasmodiophora</taxon>
    </lineage>
</organism>
<dbReference type="EMBL" id="OVEO01000011">
    <property type="protein sequence ID" value="SPQ99149.1"/>
    <property type="molecule type" value="Genomic_DNA"/>
</dbReference>
<reference evidence="3 4" key="1">
    <citation type="submission" date="2018-03" db="EMBL/GenBank/DDBJ databases">
        <authorList>
            <person name="Fogelqvist J."/>
        </authorList>
    </citation>
    <scope>NUCLEOTIDE SEQUENCE [LARGE SCALE GENOMIC DNA]</scope>
</reference>
<proteinExistence type="inferred from homology"/>
<dbReference type="GO" id="GO:0035556">
    <property type="term" value="P:intracellular signal transduction"/>
    <property type="evidence" value="ECO:0007669"/>
    <property type="project" value="TreeGrafter"/>
</dbReference>
<dbReference type="Gene3D" id="1.25.10.10">
    <property type="entry name" value="Leucine-rich Repeat Variant"/>
    <property type="match status" value="1"/>
</dbReference>
<feature type="compositionally biased region" description="Polar residues" evidence="2">
    <location>
        <begin position="346"/>
        <end position="355"/>
    </location>
</feature>
<dbReference type="InterPro" id="IPR013878">
    <property type="entry name" value="Mo25"/>
</dbReference>
<evidence type="ECO:0008006" key="5">
    <source>
        <dbReference type="Google" id="ProtNLM"/>
    </source>
</evidence>
<geneLocation type="mitochondrion" evidence="3"/>
<feature type="region of interest" description="Disordered" evidence="2">
    <location>
        <begin position="343"/>
        <end position="367"/>
    </location>
</feature>
<dbReference type="InterPro" id="IPR011989">
    <property type="entry name" value="ARM-like"/>
</dbReference>
<gene>
    <name evidence="3" type="ORF">PLBR_LOCUS6364</name>
</gene>
<dbReference type="PANTHER" id="PTHR10182:SF3">
    <property type="entry name" value="PROTEIN MO25"/>
    <property type="match status" value="1"/>
</dbReference>
<comment type="similarity">
    <text evidence="1">Belongs to the Mo25 family.</text>
</comment>
<dbReference type="Proteomes" id="UP000290189">
    <property type="component" value="Unassembled WGS sequence"/>
</dbReference>
<evidence type="ECO:0000256" key="1">
    <source>
        <dbReference type="ARBA" id="ARBA00011012"/>
    </source>
</evidence>
<dbReference type="PANTHER" id="PTHR10182">
    <property type="entry name" value="CALCIUM-BINDING PROTEIN 39-RELATED"/>
    <property type="match status" value="1"/>
</dbReference>
<dbReference type="InterPro" id="IPR016024">
    <property type="entry name" value="ARM-type_fold"/>
</dbReference>
<name>A0A3P3YG91_PLABS</name>
<dbReference type="GO" id="GO:0043539">
    <property type="term" value="F:protein serine/threonine kinase activator activity"/>
    <property type="evidence" value="ECO:0007669"/>
    <property type="project" value="TreeGrafter"/>
</dbReference>
<evidence type="ECO:0000313" key="4">
    <source>
        <dbReference type="Proteomes" id="UP000290189"/>
    </source>
</evidence>
<accession>A0A3P3YG91</accession>
<dbReference type="Pfam" id="PF08569">
    <property type="entry name" value="Mo25"/>
    <property type="match status" value="1"/>
</dbReference>
<protein>
    <recommendedName>
        <fullName evidence="5">Calcium-binding protein 39-like</fullName>
    </recommendedName>
</protein>
<sequence length="367" mass="41448">MAFLFGRGKKSPTELVKSTKQLLATFSSGAPAAPVAAAAAAAAADADPGVTKSSEKISANLSAMKLMLYGDGDHEAKPELIEKLVEELFAAELLLDLLRNISKFEFETRKDVAMVFNFLLRRGQHNLAVQYVESHSEVIKLLVEGYEDSDIALNCGMILRECIRHECLNQILLESQDLFFKFFDFVQKTNFDVASDAFATFRQCLTKHKTLSSTFLEQNYDKIIPLYNELIQSPNYVTKRQSLKLLGEILLDKKNYAVMIRYINDPVNLRIMMNLLRVPSKTIQFEAFHVFKVFIANPKKSQPVLDIIVLNRDRLIDFLKTFQSDKDDDQFVEEKNLLLATLSRIEPTTPSSASQPAVDPDPKPQDD</sequence>
<keyword evidence="3" id="KW-0496">Mitochondrion</keyword>
<evidence type="ECO:0000313" key="3">
    <source>
        <dbReference type="EMBL" id="SPQ99149.1"/>
    </source>
</evidence>
<dbReference type="SUPFAM" id="SSF48371">
    <property type="entry name" value="ARM repeat"/>
    <property type="match status" value="1"/>
</dbReference>
<dbReference type="AlphaFoldDB" id="A0A3P3YG91"/>
<evidence type="ECO:0000256" key="2">
    <source>
        <dbReference type="SAM" id="MobiDB-lite"/>
    </source>
</evidence>